<proteinExistence type="predicted"/>
<evidence type="ECO:0000313" key="1">
    <source>
        <dbReference type="EMBL" id="TPX62476.1"/>
    </source>
</evidence>
<organism evidence="1 2">
    <name type="scientific">Chytriomyces confervae</name>
    <dbReference type="NCBI Taxonomy" id="246404"/>
    <lineage>
        <taxon>Eukaryota</taxon>
        <taxon>Fungi</taxon>
        <taxon>Fungi incertae sedis</taxon>
        <taxon>Chytridiomycota</taxon>
        <taxon>Chytridiomycota incertae sedis</taxon>
        <taxon>Chytridiomycetes</taxon>
        <taxon>Chytridiales</taxon>
        <taxon>Chytriomycetaceae</taxon>
        <taxon>Chytriomyces</taxon>
    </lineage>
</organism>
<dbReference type="OrthoDB" id="5340910at2759"/>
<protein>
    <submittedName>
        <fullName evidence="1">Uncharacterized protein</fullName>
    </submittedName>
</protein>
<name>A0A507EGT5_9FUNG</name>
<sequence length="177" mass="18944">MSCVSMTNSTYCPSFAGFTAYIPHGVPVQDTASFDDYMAQTVSLGTTPTQSTMGDLIRNPSVFNCPGWDGTGLRYIQSTMCAYFAGMGSVYPVGSGSGTCNDGKPVTVPVCQQTMDSFKSSWDAVFSNTDFCPDGQNDAAASLIDFVVSVRDQLSSDSSTCLTAELAEREHCGYYYC</sequence>
<accession>A0A507EGT5</accession>
<comment type="caution">
    <text evidence="1">The sequence shown here is derived from an EMBL/GenBank/DDBJ whole genome shotgun (WGS) entry which is preliminary data.</text>
</comment>
<dbReference type="Proteomes" id="UP000320333">
    <property type="component" value="Unassembled WGS sequence"/>
</dbReference>
<gene>
    <name evidence="1" type="ORF">CcCBS67573_g08826</name>
</gene>
<evidence type="ECO:0000313" key="2">
    <source>
        <dbReference type="Proteomes" id="UP000320333"/>
    </source>
</evidence>
<dbReference type="AlphaFoldDB" id="A0A507EGT5"/>
<reference evidence="1 2" key="1">
    <citation type="journal article" date="2019" name="Sci. Rep.">
        <title>Comparative genomics of chytrid fungi reveal insights into the obligate biotrophic and pathogenic lifestyle of Synchytrium endobioticum.</title>
        <authorList>
            <person name="van de Vossenberg B.T.L.H."/>
            <person name="Warris S."/>
            <person name="Nguyen H.D.T."/>
            <person name="van Gent-Pelzer M.P.E."/>
            <person name="Joly D.L."/>
            <person name="van de Geest H.C."/>
            <person name="Bonants P.J.M."/>
            <person name="Smith D.S."/>
            <person name="Levesque C.A."/>
            <person name="van der Lee T.A.J."/>
        </authorList>
    </citation>
    <scope>NUCLEOTIDE SEQUENCE [LARGE SCALE GENOMIC DNA]</scope>
    <source>
        <strain evidence="1 2">CBS 675.73</strain>
    </source>
</reference>
<dbReference type="EMBL" id="QEAP01000642">
    <property type="protein sequence ID" value="TPX62476.1"/>
    <property type="molecule type" value="Genomic_DNA"/>
</dbReference>
<keyword evidence="2" id="KW-1185">Reference proteome</keyword>